<dbReference type="OrthoDB" id="5143202at2"/>
<gene>
    <name evidence="2" type="ORF">AFE02nite_22990</name>
</gene>
<dbReference type="EMBL" id="BJYK01000008">
    <property type="protein sequence ID" value="GEN80565.1"/>
    <property type="molecule type" value="Genomic_DNA"/>
</dbReference>
<dbReference type="InterPro" id="IPR007569">
    <property type="entry name" value="DUF559"/>
</dbReference>
<sequence length="330" mass="35995">MELDGSSLERVPTLTSAEATRAGIGRWQLAGRSYARVRRGLYVPVGTPCDDLDGRTAITVRMLPEGFVLGGWAAARVHEQAHRSQSDELEVFDGRLPEMDSDARVALPILVCASRPGRLRPQPGVRVFRSDLEPHEVAVVGGLPVTAPTRTAFDVARLWPLEAAVVALDRLRALGLVAADDVAAMLAERTGWRGVGVARRALDLSQDGVESPRESMMRLLWHRAGLPRPVCNGVVLDEHGSFAGRVDLLDIASGLVAEYDGSFHASAARRHADARRQELLEHLGLTVVRANDPDIATAAGRRAWQARVRRAYDRARADRRPGRWTLGTTP</sequence>
<accession>A0A511YZE2</accession>
<dbReference type="Proteomes" id="UP000321484">
    <property type="component" value="Unassembled WGS sequence"/>
</dbReference>
<feature type="domain" description="DUF559" evidence="1">
    <location>
        <begin position="246"/>
        <end position="296"/>
    </location>
</feature>
<dbReference type="RefSeq" id="WP_052113961.1">
    <property type="nucleotide sequence ID" value="NZ_BJYK01000008.1"/>
</dbReference>
<keyword evidence="3" id="KW-1185">Reference proteome</keyword>
<reference evidence="2 3" key="1">
    <citation type="submission" date="2019-07" db="EMBL/GenBank/DDBJ databases">
        <title>Whole genome shotgun sequence of Actinotalea fermentans NBRC 105374.</title>
        <authorList>
            <person name="Hosoyama A."/>
            <person name="Uohara A."/>
            <person name="Ohji S."/>
            <person name="Ichikawa N."/>
        </authorList>
    </citation>
    <scope>NUCLEOTIDE SEQUENCE [LARGE SCALE GENOMIC DNA]</scope>
    <source>
        <strain evidence="2 3">NBRC 105374</strain>
    </source>
</reference>
<proteinExistence type="predicted"/>
<dbReference type="AlphaFoldDB" id="A0A511YZE2"/>
<comment type="caution">
    <text evidence="2">The sequence shown here is derived from an EMBL/GenBank/DDBJ whole genome shotgun (WGS) entry which is preliminary data.</text>
</comment>
<protein>
    <recommendedName>
        <fullName evidence="1">DUF559 domain-containing protein</fullName>
    </recommendedName>
</protein>
<evidence type="ECO:0000313" key="3">
    <source>
        <dbReference type="Proteomes" id="UP000321484"/>
    </source>
</evidence>
<name>A0A511YZE2_9CELL</name>
<evidence type="ECO:0000313" key="2">
    <source>
        <dbReference type="EMBL" id="GEN80565.1"/>
    </source>
</evidence>
<evidence type="ECO:0000259" key="1">
    <source>
        <dbReference type="Pfam" id="PF04480"/>
    </source>
</evidence>
<organism evidence="2 3">
    <name type="scientific">Actinotalea fermentans</name>
    <dbReference type="NCBI Taxonomy" id="43671"/>
    <lineage>
        <taxon>Bacteria</taxon>
        <taxon>Bacillati</taxon>
        <taxon>Actinomycetota</taxon>
        <taxon>Actinomycetes</taxon>
        <taxon>Micrococcales</taxon>
        <taxon>Cellulomonadaceae</taxon>
        <taxon>Actinotalea</taxon>
    </lineage>
</organism>
<dbReference type="Pfam" id="PF04480">
    <property type="entry name" value="DUF559"/>
    <property type="match status" value="1"/>
</dbReference>